<dbReference type="Gene3D" id="2.170.130.10">
    <property type="entry name" value="TonB-dependent receptor, plug domain"/>
    <property type="match status" value="1"/>
</dbReference>
<evidence type="ECO:0000256" key="8">
    <source>
        <dbReference type="ARBA" id="ARBA00023237"/>
    </source>
</evidence>
<dbReference type="InterPro" id="IPR000531">
    <property type="entry name" value="Beta-barrel_TonB"/>
</dbReference>
<dbReference type="Pfam" id="PF07715">
    <property type="entry name" value="Plug"/>
    <property type="match status" value="1"/>
</dbReference>
<evidence type="ECO:0000256" key="3">
    <source>
        <dbReference type="ARBA" id="ARBA00022692"/>
    </source>
</evidence>
<evidence type="ECO:0000256" key="5">
    <source>
        <dbReference type="ARBA" id="ARBA00023077"/>
    </source>
</evidence>
<keyword evidence="3" id="KW-0812">Transmembrane</keyword>
<comment type="subcellular location">
    <subcellularLocation>
        <location evidence="1">Cell outer membrane</location>
        <topology evidence="1">Multi-pass membrane protein</topology>
    </subcellularLocation>
</comment>
<evidence type="ECO:0000256" key="4">
    <source>
        <dbReference type="ARBA" id="ARBA00022729"/>
    </source>
</evidence>
<evidence type="ECO:0000256" key="2">
    <source>
        <dbReference type="ARBA" id="ARBA00022448"/>
    </source>
</evidence>
<sequence>MKKFTICILFLTSSLISLIAQTGTIKGIVSDKETNQPLFSANLIVNHTSYYGTTNKLGEFLIEGIPQGKYKLTISFVGYQTLVKEIYVEESEILIFDIKLSSTPIHLGEVLVTSTKRGTIQREISLPIEVLTKTKLEELPSTTISDALTNEPGVNLSRDGIWATHVNIRGLSKQNVVTLIDGNRIETATNIAAGMSLIDLDDIERIEVIKGGVSSLYGTGATGGVVNIQSFTPAYSDALNISGALSSSYNSVNEGAKGNLSLSASQSNWFAKFSGTLRNAADTETPEGTLENSQFKDNNISAAIGFRPFVNHELKINYQRFSAKDVGIPGGDPFPATAKATYPTELREMYSVEYQLQNLFPSLMTLSAKYFHQLIERRVEIIPNPNAITNTGADHNIDGFQFQTDWYISNTNRLIAGIDYWQREYDGSRTRHIIPQKRFIIDSPVPNSTYKSLGIFAQDEFILFNNRLNLTLGGRYDFINVSNEETNNPNYIIVDGNRNDNPPIIPEASYPKNENDDKSWSANIGLLFKATKNIDFTLNLARAFRSPTLEERYQYIDLGGTVYLGNPNLEPEKSYSIDFGVRYWSDLVSVKANVFYNTFNDLVADQYDLSDSLYRTQNIGAAELYGFELSTEVNPYKKVAMYANTSYVRGKDTGNDTDLAEIPPLNGVIGIKTPVSNLFNIDVNLRYSAKQNKVALEEKITAGYGVLNLFVNSFPINLGLVDLQIFAGIENVFDKAYRNHLSTFRGLVALEPGRNIFAKIKLSW</sequence>
<feature type="domain" description="TonB-dependent receptor plug" evidence="10">
    <location>
        <begin position="122"/>
        <end position="225"/>
    </location>
</feature>
<dbReference type="Gene3D" id="2.60.40.1120">
    <property type="entry name" value="Carboxypeptidase-like, regulatory domain"/>
    <property type="match status" value="1"/>
</dbReference>
<reference evidence="11" key="1">
    <citation type="journal article" date="2015" name="Proc. Natl. Acad. Sci. U.S.A.">
        <title>Networks of energetic and metabolic interactions define dynamics in microbial communities.</title>
        <authorList>
            <person name="Embree M."/>
            <person name="Liu J.K."/>
            <person name="Al-Bassam M.M."/>
            <person name="Zengler K."/>
        </authorList>
    </citation>
    <scope>NUCLEOTIDE SEQUENCE</scope>
</reference>
<evidence type="ECO:0000259" key="10">
    <source>
        <dbReference type="Pfam" id="PF07715"/>
    </source>
</evidence>
<evidence type="ECO:0000256" key="1">
    <source>
        <dbReference type="ARBA" id="ARBA00004571"/>
    </source>
</evidence>
<dbReference type="InterPro" id="IPR039426">
    <property type="entry name" value="TonB-dep_rcpt-like"/>
</dbReference>
<dbReference type="InterPro" id="IPR037066">
    <property type="entry name" value="Plug_dom_sf"/>
</dbReference>
<evidence type="ECO:0000259" key="9">
    <source>
        <dbReference type="Pfam" id="PF00593"/>
    </source>
</evidence>
<dbReference type="GO" id="GO:0015344">
    <property type="term" value="F:siderophore uptake transmembrane transporter activity"/>
    <property type="evidence" value="ECO:0007669"/>
    <property type="project" value="TreeGrafter"/>
</dbReference>
<dbReference type="SUPFAM" id="SSF49464">
    <property type="entry name" value="Carboxypeptidase regulatory domain-like"/>
    <property type="match status" value="1"/>
</dbReference>
<dbReference type="SUPFAM" id="SSF56935">
    <property type="entry name" value="Porins"/>
    <property type="match status" value="1"/>
</dbReference>
<dbReference type="InterPro" id="IPR012910">
    <property type="entry name" value="Plug_dom"/>
</dbReference>
<dbReference type="AlphaFoldDB" id="A0A0W8FYD3"/>
<dbReference type="GO" id="GO:0044718">
    <property type="term" value="P:siderophore transmembrane transport"/>
    <property type="evidence" value="ECO:0007669"/>
    <property type="project" value="TreeGrafter"/>
</dbReference>
<evidence type="ECO:0000256" key="6">
    <source>
        <dbReference type="ARBA" id="ARBA00023136"/>
    </source>
</evidence>
<dbReference type="InterPro" id="IPR008969">
    <property type="entry name" value="CarboxyPept-like_regulatory"/>
</dbReference>
<keyword evidence="6" id="KW-0472">Membrane</keyword>
<dbReference type="PANTHER" id="PTHR30069:SF29">
    <property type="entry name" value="HEMOGLOBIN AND HEMOGLOBIN-HAPTOGLOBIN-BINDING PROTEIN 1-RELATED"/>
    <property type="match status" value="1"/>
</dbReference>
<dbReference type="CDD" id="cd01347">
    <property type="entry name" value="ligand_gated_channel"/>
    <property type="match status" value="1"/>
</dbReference>
<dbReference type="Pfam" id="PF00593">
    <property type="entry name" value="TonB_dep_Rec_b-barrel"/>
    <property type="match status" value="1"/>
</dbReference>
<gene>
    <name evidence="11" type="ORF">ASZ90_004244</name>
</gene>
<organism evidence="11">
    <name type="scientific">hydrocarbon metagenome</name>
    <dbReference type="NCBI Taxonomy" id="938273"/>
    <lineage>
        <taxon>unclassified sequences</taxon>
        <taxon>metagenomes</taxon>
        <taxon>ecological metagenomes</taxon>
    </lineage>
</organism>
<dbReference type="InterPro" id="IPR036942">
    <property type="entry name" value="Beta-barrel_TonB_sf"/>
</dbReference>
<dbReference type="Pfam" id="PF13715">
    <property type="entry name" value="CarbopepD_reg_2"/>
    <property type="match status" value="1"/>
</dbReference>
<proteinExistence type="predicted"/>
<name>A0A0W8FYD3_9ZZZZ</name>
<keyword evidence="4" id="KW-0732">Signal</keyword>
<evidence type="ECO:0000313" key="11">
    <source>
        <dbReference type="EMBL" id="KUG25925.1"/>
    </source>
</evidence>
<dbReference type="EMBL" id="LNQE01000573">
    <property type="protein sequence ID" value="KUG25925.1"/>
    <property type="molecule type" value="Genomic_DNA"/>
</dbReference>
<dbReference type="PANTHER" id="PTHR30069">
    <property type="entry name" value="TONB-DEPENDENT OUTER MEMBRANE RECEPTOR"/>
    <property type="match status" value="1"/>
</dbReference>
<keyword evidence="8" id="KW-0998">Cell outer membrane</keyword>
<dbReference type="GO" id="GO:0009279">
    <property type="term" value="C:cell outer membrane"/>
    <property type="evidence" value="ECO:0007669"/>
    <property type="project" value="UniProtKB-SubCell"/>
</dbReference>
<keyword evidence="5" id="KW-0798">TonB box</keyword>
<protein>
    <submittedName>
        <fullName evidence="11">Tonb-dependent receptor</fullName>
    </submittedName>
</protein>
<accession>A0A0W8FYD3</accession>
<evidence type="ECO:0000256" key="7">
    <source>
        <dbReference type="ARBA" id="ARBA00023170"/>
    </source>
</evidence>
<keyword evidence="7 11" id="KW-0675">Receptor</keyword>
<dbReference type="Gene3D" id="2.40.170.20">
    <property type="entry name" value="TonB-dependent receptor, beta-barrel domain"/>
    <property type="match status" value="1"/>
</dbReference>
<keyword evidence="2" id="KW-0813">Transport</keyword>
<feature type="domain" description="TonB-dependent receptor-like beta-barrel" evidence="9">
    <location>
        <begin position="318"/>
        <end position="732"/>
    </location>
</feature>
<dbReference type="PROSITE" id="PS52016">
    <property type="entry name" value="TONB_DEPENDENT_REC_3"/>
    <property type="match status" value="1"/>
</dbReference>
<comment type="caution">
    <text evidence="11">The sequence shown here is derived from an EMBL/GenBank/DDBJ whole genome shotgun (WGS) entry which is preliminary data.</text>
</comment>